<reference evidence="8" key="1">
    <citation type="journal article" date="2021" name="Nat. Microbiol.">
        <title>Cocultivation of an ultrasmall environmental parasitic bacterium with lytic ability against bacteria associated with wastewater foams.</title>
        <authorList>
            <person name="Batinovic S."/>
            <person name="Rose J.J.A."/>
            <person name="Ratcliffe J."/>
            <person name="Seviour R.J."/>
            <person name="Petrovski S."/>
        </authorList>
    </citation>
    <scope>NUCLEOTIDE SEQUENCE</scope>
    <source>
        <strain evidence="8">CON44</strain>
    </source>
</reference>
<keyword evidence="4" id="KW-0812">Transmembrane</keyword>
<dbReference type="PANTHER" id="PTHR20855">
    <property type="entry name" value="ADIPOR/PROGESTIN RECEPTOR-RELATED"/>
    <property type="match status" value="1"/>
</dbReference>
<dbReference type="AlphaFoldDB" id="A0A857KZ78"/>
<keyword evidence="3" id="KW-1003">Cell membrane</keyword>
<dbReference type="NCBIfam" id="TIGR01065">
    <property type="entry name" value="hlyIII"/>
    <property type="match status" value="1"/>
</dbReference>
<dbReference type="PANTHER" id="PTHR20855:SF3">
    <property type="entry name" value="LD03007P"/>
    <property type="match status" value="1"/>
</dbReference>
<evidence type="ECO:0000256" key="5">
    <source>
        <dbReference type="ARBA" id="ARBA00022989"/>
    </source>
</evidence>
<comment type="subcellular location">
    <subcellularLocation>
        <location evidence="1">Cell membrane</location>
        <topology evidence="1">Multi-pass membrane protein</topology>
    </subcellularLocation>
</comment>
<evidence type="ECO:0000313" key="8">
    <source>
        <dbReference type="EMBL" id="QHN38975.1"/>
    </source>
</evidence>
<keyword evidence="5" id="KW-1133">Transmembrane helix</keyword>
<accession>A0A857KZ78</accession>
<dbReference type="InterPro" id="IPR005744">
    <property type="entry name" value="Hy-lIII"/>
</dbReference>
<evidence type="ECO:0000256" key="7">
    <source>
        <dbReference type="PIRSR" id="PIRSR604254-1"/>
    </source>
</evidence>
<gene>
    <name evidence="8" type="ORF">GII30_07145</name>
</gene>
<evidence type="ECO:0000256" key="2">
    <source>
        <dbReference type="ARBA" id="ARBA00008488"/>
    </source>
</evidence>
<keyword evidence="6" id="KW-0472">Membrane</keyword>
<feature type="binding site" evidence="7">
    <location>
        <position position="290"/>
    </location>
    <ligand>
        <name>Zn(2+)</name>
        <dbReference type="ChEBI" id="CHEBI:29105"/>
    </ligand>
</feature>
<proteinExistence type="inferred from homology"/>
<dbReference type="GO" id="GO:0046872">
    <property type="term" value="F:metal ion binding"/>
    <property type="evidence" value="ECO:0007669"/>
    <property type="project" value="UniProtKB-KW"/>
</dbReference>
<evidence type="ECO:0000256" key="4">
    <source>
        <dbReference type="ARBA" id="ARBA00022692"/>
    </source>
</evidence>
<feature type="binding site" evidence="7">
    <location>
        <position position="286"/>
    </location>
    <ligand>
        <name>Zn(2+)</name>
        <dbReference type="ChEBI" id="CHEBI:29105"/>
    </ligand>
</feature>
<protein>
    <submittedName>
        <fullName evidence="8">Hemolysin III family protein</fullName>
    </submittedName>
</protein>
<dbReference type="InterPro" id="IPR004254">
    <property type="entry name" value="AdipoR/HlyIII-related"/>
</dbReference>
<name>A0A857KZ78_9ACTN</name>
<dbReference type="Pfam" id="PF03006">
    <property type="entry name" value="HlyIII"/>
    <property type="match status" value="1"/>
</dbReference>
<dbReference type="GO" id="GO:0005886">
    <property type="term" value="C:plasma membrane"/>
    <property type="evidence" value="ECO:0007669"/>
    <property type="project" value="UniProtKB-SubCell"/>
</dbReference>
<keyword evidence="7" id="KW-0479">Metal-binding</keyword>
<sequence>MATWWGNPVGSRSCRTRRSYTDRIGRRTRSGSSFIAGAFRRVHPCVPSPTTHYAPGVGEPVCRVPCAVDAVTRQANLRYRRFVSTPAAVPVASFRPDPAKPRLRGVIHSYAAVVAAFAGAGVIVGAAVLRGAAETFACALYAATIVGLFAVSAFYHRISWKSARAHVRMKRADHSMIFVFIAGTYTPFCLMALPAPINWWVLGIVWAGAVGGVTLKIAWPGSPRWLGVSLYILLGWVIIAVSPTLVGHSSAAVLVLLAAGGVLYSVGGVLYAMKWPDPWPSSFGHHEVFHACTAVAATLHYIAVWLVLAA</sequence>
<evidence type="ECO:0000256" key="6">
    <source>
        <dbReference type="ARBA" id="ARBA00023136"/>
    </source>
</evidence>
<keyword evidence="7" id="KW-0862">Zinc</keyword>
<evidence type="ECO:0000256" key="1">
    <source>
        <dbReference type="ARBA" id="ARBA00004651"/>
    </source>
</evidence>
<evidence type="ECO:0000256" key="3">
    <source>
        <dbReference type="ARBA" id="ARBA00022475"/>
    </source>
</evidence>
<feature type="binding site" evidence="7">
    <location>
        <position position="156"/>
    </location>
    <ligand>
        <name>Zn(2+)</name>
        <dbReference type="ChEBI" id="CHEBI:29105"/>
    </ligand>
</feature>
<dbReference type="GO" id="GO:0140911">
    <property type="term" value="F:pore-forming activity"/>
    <property type="evidence" value="ECO:0007669"/>
    <property type="project" value="InterPro"/>
</dbReference>
<organism evidence="8">
    <name type="scientific">Gordonia amarae</name>
    <dbReference type="NCBI Taxonomy" id="36821"/>
    <lineage>
        <taxon>Bacteria</taxon>
        <taxon>Bacillati</taxon>
        <taxon>Actinomycetota</taxon>
        <taxon>Actinomycetes</taxon>
        <taxon>Mycobacteriales</taxon>
        <taxon>Gordoniaceae</taxon>
        <taxon>Gordonia</taxon>
    </lineage>
</organism>
<dbReference type="EMBL" id="CP045810">
    <property type="protein sequence ID" value="QHN38975.1"/>
    <property type="molecule type" value="Genomic_DNA"/>
</dbReference>
<comment type="similarity">
    <text evidence="2">Belongs to the UPF0073 (Hly-III) family.</text>
</comment>